<reference evidence="3 4" key="1">
    <citation type="submission" date="2025-04" db="UniProtKB">
        <authorList>
            <consortium name="RefSeq"/>
        </authorList>
    </citation>
    <scope>IDENTIFICATION</scope>
    <source>
        <tissue evidence="3 4">Fruit stalk</tissue>
    </source>
</reference>
<accession>A0A6P5WF41</accession>
<evidence type="ECO:0000313" key="2">
    <source>
        <dbReference type="Proteomes" id="UP000515121"/>
    </source>
</evidence>
<protein>
    <submittedName>
        <fullName evidence="3 4">Uncharacterized protein LOC111274094</fullName>
    </submittedName>
</protein>
<name>A0A6P5WF41_DURZI</name>
<organism evidence="2 4">
    <name type="scientific">Durio zibethinus</name>
    <name type="common">Durian</name>
    <dbReference type="NCBI Taxonomy" id="66656"/>
    <lineage>
        <taxon>Eukaryota</taxon>
        <taxon>Viridiplantae</taxon>
        <taxon>Streptophyta</taxon>
        <taxon>Embryophyta</taxon>
        <taxon>Tracheophyta</taxon>
        <taxon>Spermatophyta</taxon>
        <taxon>Magnoliopsida</taxon>
        <taxon>eudicotyledons</taxon>
        <taxon>Gunneridae</taxon>
        <taxon>Pentapetalae</taxon>
        <taxon>rosids</taxon>
        <taxon>malvids</taxon>
        <taxon>Malvales</taxon>
        <taxon>Malvaceae</taxon>
        <taxon>Helicteroideae</taxon>
        <taxon>Durio</taxon>
    </lineage>
</organism>
<dbReference type="Proteomes" id="UP000515121">
    <property type="component" value="Unplaced"/>
</dbReference>
<sequence length="152" mass="16663">MARSLSHTVIKLSPITKPRPSSSRLLSLRTQSNQPNHSDVSDLSPDSSSSSDPLLRKLEDAIHRIIVRRSAPDWLPFLPGSSYWVPPSTAQSYGLAQLVEKLANPLTPEESMSTTTVRGWPSSDYFIKGGSPHPMEVDMTSNTSSKSEDEEG</sequence>
<proteinExistence type="predicted"/>
<evidence type="ECO:0000313" key="4">
    <source>
        <dbReference type="RefSeq" id="XP_022714479.1"/>
    </source>
</evidence>
<keyword evidence="2" id="KW-1185">Reference proteome</keyword>
<dbReference type="RefSeq" id="XP_022714479.1">
    <property type="nucleotide sequence ID" value="XM_022858744.1"/>
</dbReference>
<dbReference type="GeneID" id="111274094"/>
<dbReference type="OrthoDB" id="1095098at2759"/>
<gene>
    <name evidence="3 4" type="primary">LOC111274094</name>
</gene>
<dbReference type="RefSeq" id="XP_022714478.1">
    <property type="nucleotide sequence ID" value="XM_022858743.1"/>
</dbReference>
<dbReference type="PANTHER" id="PTHR33972:SF25">
    <property type="entry name" value="GENOME ASSEMBLY, CHROMOSOME: A06"/>
    <property type="match status" value="1"/>
</dbReference>
<feature type="region of interest" description="Disordered" evidence="1">
    <location>
        <begin position="1"/>
        <end position="54"/>
    </location>
</feature>
<evidence type="ECO:0000313" key="3">
    <source>
        <dbReference type="RefSeq" id="XP_022714478.1"/>
    </source>
</evidence>
<feature type="compositionally biased region" description="Low complexity" evidence="1">
    <location>
        <begin position="41"/>
        <end position="53"/>
    </location>
</feature>
<dbReference type="AlphaFoldDB" id="A0A6P5WF41"/>
<feature type="region of interest" description="Disordered" evidence="1">
    <location>
        <begin position="107"/>
        <end position="152"/>
    </location>
</feature>
<feature type="compositionally biased region" description="Low complexity" evidence="1">
    <location>
        <begin position="18"/>
        <end position="29"/>
    </location>
</feature>
<dbReference type="KEGG" id="dzi:111274094"/>
<evidence type="ECO:0000256" key="1">
    <source>
        <dbReference type="SAM" id="MobiDB-lite"/>
    </source>
</evidence>
<dbReference type="PANTHER" id="PTHR33972">
    <property type="entry name" value="EXPRESSED PROTEIN"/>
    <property type="match status" value="1"/>
</dbReference>